<dbReference type="KEGG" id="xor:XOC_0211"/>
<accession>G7TJQ6</accession>
<evidence type="ECO:0000256" key="1">
    <source>
        <dbReference type="SAM" id="Phobius"/>
    </source>
</evidence>
<dbReference type="Proteomes" id="UP000008851">
    <property type="component" value="Chromosome"/>
</dbReference>
<dbReference type="EMBL" id="CP003057">
    <property type="protein sequence ID" value="AEQ94458.1"/>
    <property type="molecule type" value="Genomic_DNA"/>
</dbReference>
<name>G7TJQ6_XANOB</name>
<feature type="transmembrane region" description="Helical" evidence="1">
    <location>
        <begin position="20"/>
        <end position="41"/>
    </location>
</feature>
<evidence type="ECO:0000313" key="2">
    <source>
        <dbReference type="EMBL" id="AEQ94458.1"/>
    </source>
</evidence>
<protein>
    <submittedName>
        <fullName evidence="2">Outer membrane efflux protein</fullName>
    </submittedName>
</protein>
<evidence type="ECO:0000313" key="3">
    <source>
        <dbReference type="Proteomes" id="UP000008851"/>
    </source>
</evidence>
<organism evidence="2 3">
    <name type="scientific">Xanthomonas oryzae pv. oryzicola (strain BLS256)</name>
    <dbReference type="NCBI Taxonomy" id="383407"/>
    <lineage>
        <taxon>Bacteria</taxon>
        <taxon>Pseudomonadati</taxon>
        <taxon>Pseudomonadota</taxon>
        <taxon>Gammaproteobacteria</taxon>
        <taxon>Lysobacterales</taxon>
        <taxon>Lysobacteraceae</taxon>
        <taxon>Xanthomonas</taxon>
    </lineage>
</organism>
<keyword evidence="1" id="KW-0472">Membrane</keyword>
<dbReference type="HOGENOM" id="CLU_3259848_0_0_6"/>
<keyword evidence="1" id="KW-0812">Transmembrane</keyword>
<reference evidence="2 3" key="1">
    <citation type="journal article" date="2011" name="J. Bacteriol.">
        <title>Two new complete genome sequences offer insight into host and tissue specificity of plant pathogenic Xanthomonas spp.</title>
        <authorList>
            <person name="Bogdanove A.J."/>
            <person name="Koebnik R."/>
            <person name="Lu H."/>
            <person name="Furutani A."/>
            <person name="Angiuoli S.V."/>
            <person name="Patil P.B."/>
            <person name="Van Sluys M.A."/>
            <person name="Ryan R.P."/>
            <person name="Meyer D.F."/>
            <person name="Han S.W."/>
            <person name="Aparna G."/>
            <person name="Rajaram M."/>
            <person name="Delcher A.L."/>
            <person name="Phillippy A.M."/>
            <person name="Puiu D."/>
            <person name="Schatz M.C."/>
            <person name="Shumway M."/>
            <person name="Sommer D.D."/>
            <person name="Trapnell C."/>
            <person name="Benahmed F."/>
            <person name="Dimitrov G."/>
            <person name="Madupu R."/>
            <person name="Radune D."/>
            <person name="Sullivan S."/>
            <person name="Jha G."/>
            <person name="Ishihara H."/>
            <person name="Lee S.W."/>
            <person name="Pandey A."/>
            <person name="Sharma V."/>
            <person name="Sriariyanun M."/>
            <person name="Szurek B."/>
            <person name="Vera-Cruz C.M."/>
            <person name="Dorman K.S."/>
            <person name="Ronald P.C."/>
            <person name="Verdier V."/>
            <person name="Dow J.M."/>
            <person name="Sonti R.V."/>
            <person name="Tsuge S."/>
            <person name="Brendel V.P."/>
            <person name="Rabinowicz P.D."/>
            <person name="Leach J.E."/>
            <person name="White F.F."/>
            <person name="Salzberg S.L."/>
        </authorList>
    </citation>
    <scope>NUCLEOTIDE SEQUENCE [LARGE SCALE GENOMIC DNA]</scope>
    <source>
        <strain evidence="2 3">BLS256</strain>
    </source>
</reference>
<gene>
    <name evidence="2" type="ORF">XOC_0211</name>
</gene>
<dbReference type="AlphaFoldDB" id="G7TJQ6"/>
<sequence>MHRAAGRPVFPYPLDAIVKTLIKTAGPALLTLAMVVAALVLR</sequence>
<proteinExistence type="predicted"/>
<keyword evidence="1" id="KW-1133">Transmembrane helix</keyword>